<keyword evidence="2" id="KW-1185">Reference proteome</keyword>
<name>A0AAD4YHN7_OVIAM</name>
<evidence type="ECO:0000313" key="2">
    <source>
        <dbReference type="Proteomes" id="UP001214576"/>
    </source>
</evidence>
<accession>A0AAD4YHN7</accession>
<proteinExistence type="predicted"/>
<dbReference type="Proteomes" id="UP001214576">
    <property type="component" value="Unassembled WGS sequence"/>
</dbReference>
<gene>
    <name evidence="1" type="ORF">MG293_000848</name>
</gene>
<organism evidence="1 2">
    <name type="scientific">Ovis ammon polii</name>
    <dbReference type="NCBI Taxonomy" id="230172"/>
    <lineage>
        <taxon>Eukaryota</taxon>
        <taxon>Metazoa</taxon>
        <taxon>Chordata</taxon>
        <taxon>Craniata</taxon>
        <taxon>Vertebrata</taxon>
        <taxon>Euteleostomi</taxon>
        <taxon>Mammalia</taxon>
        <taxon>Eutheria</taxon>
        <taxon>Laurasiatheria</taxon>
        <taxon>Artiodactyla</taxon>
        <taxon>Ruminantia</taxon>
        <taxon>Pecora</taxon>
        <taxon>Bovidae</taxon>
        <taxon>Caprinae</taxon>
        <taxon>Ovis</taxon>
    </lineage>
</organism>
<protein>
    <submittedName>
        <fullName evidence="1">Uncharacterized protein</fullName>
    </submittedName>
</protein>
<comment type="caution">
    <text evidence="1">The sequence shown here is derived from an EMBL/GenBank/DDBJ whole genome shotgun (WGS) entry which is preliminary data.</text>
</comment>
<dbReference type="AlphaFoldDB" id="A0AAD4YHN7"/>
<evidence type="ECO:0000313" key="1">
    <source>
        <dbReference type="EMBL" id="KAI4548518.1"/>
    </source>
</evidence>
<sequence length="88" mass="9812">MQDSEKLPGLRVYRRCELSLVSINVYSKADFIYEVMKTSIAFESESEVTQYRTLCDPVDCSPPGSCVHGILQARVLEWVAVSFTSGSS</sequence>
<dbReference type="EMBL" id="JAKZEL010000001">
    <property type="protein sequence ID" value="KAI4548518.1"/>
    <property type="molecule type" value="Genomic_DNA"/>
</dbReference>
<reference evidence="1" key="1">
    <citation type="submission" date="2022-03" db="EMBL/GenBank/DDBJ databases">
        <title>Genomic analyses of argali, domestic sheep and their hybrids provide insights into chromosomal evolution, heterosis and genetic basis of agronomic traits.</title>
        <authorList>
            <person name="Li M."/>
        </authorList>
    </citation>
    <scope>NUCLEOTIDE SEQUENCE</scope>
    <source>
        <strain evidence="1">CAU-MHL-2022a</strain>
        <tissue evidence="1">Skin</tissue>
    </source>
</reference>